<comment type="caution">
    <text evidence="2">The sequence shown here is derived from an EMBL/GenBank/DDBJ whole genome shotgun (WGS) entry which is preliminary data.</text>
</comment>
<keyword evidence="3" id="KW-1185">Reference proteome</keyword>
<organism evidence="2 3">
    <name type="scientific">Dimorphilus gyrociliatus</name>
    <dbReference type="NCBI Taxonomy" id="2664684"/>
    <lineage>
        <taxon>Eukaryota</taxon>
        <taxon>Metazoa</taxon>
        <taxon>Spiralia</taxon>
        <taxon>Lophotrochozoa</taxon>
        <taxon>Annelida</taxon>
        <taxon>Polychaeta</taxon>
        <taxon>Polychaeta incertae sedis</taxon>
        <taxon>Dinophilidae</taxon>
        <taxon>Dimorphilus</taxon>
    </lineage>
</organism>
<feature type="region of interest" description="Disordered" evidence="1">
    <location>
        <begin position="527"/>
        <end position="550"/>
    </location>
</feature>
<dbReference type="Proteomes" id="UP000549394">
    <property type="component" value="Unassembled WGS sequence"/>
</dbReference>
<dbReference type="EMBL" id="CAJFCJ010000019">
    <property type="protein sequence ID" value="CAD5123184.1"/>
    <property type="molecule type" value="Genomic_DNA"/>
</dbReference>
<feature type="compositionally biased region" description="Polar residues" evidence="1">
    <location>
        <begin position="533"/>
        <end position="543"/>
    </location>
</feature>
<evidence type="ECO:0000313" key="2">
    <source>
        <dbReference type="EMBL" id="CAD5123184.1"/>
    </source>
</evidence>
<reference evidence="2 3" key="1">
    <citation type="submission" date="2020-08" db="EMBL/GenBank/DDBJ databases">
        <authorList>
            <person name="Hejnol A."/>
        </authorList>
    </citation>
    <scope>NUCLEOTIDE SEQUENCE [LARGE SCALE GENOMIC DNA]</scope>
</reference>
<proteinExistence type="predicted"/>
<sequence>MMLRKIARTNWRKNRKQPFNCAYTKAYDPQIYKENKKYIPIRERGYSNISNLIRTKETNPTKDRTLGTVNCPLASTYCVDKLFNKQFKHKQTSPRTKAAKSWENLLKVNQPNRAIALGKPRRESNLYPLVILTCKELNDVTTDRIIKEFQKKTDLEGCLNLNKDNGKITREIAKELLDHLTVIARSSKDKIEHKVPERAIQRKLNKYTQTLLEENAQGDQKPDYFNKMRKRNEKNMREKAKGDDARDVNFIWNSEDELKNCERCGYTCTEICSKEIETYECLSSEHKAGNYVKRHRSHSGISTSSQISSTELNTSADGKIDKLTNQNQRKISSRKRIFKDLLPRKMKYKQSTEHPIYRCNWFPSMEKENRLYSVPFRFNLLKRRMNDAYLSTALRNFIERLKNINPNNNNSNNRGHNHNRNRNHKQQMTLEWLLTPANTCSNNHQRLRSLCKSVRQRRRERCPKNSSFDEVMKSRRWRYSGDEPWNGTIDLLQVPNQLRAVNQKDFIQESEILESIRSLNDLFQYGQNNNNNKVNSSDPQPNSSKDEFSIKPSRSGFVEEIIAPVETKTDYKQDEEILTKVAAQEAKRRLSRCTSTREEEIQPSNYQPTKVKDLIIGPLVDLESVWTQQPNLINKNKSSSISKIHWPKVIDSLDIYKVKSFQKFSQFQNRALSSDEQYEMDSNIKLNELRSPSIKHASNKTTDGNNRIKEVLNRIFDDVKSTLKSPEAYQLEEDGIVRHVMNRLEAKKHYLNNGKQVLDEEEEQSSHLNRENATEEVENSPKVTASFIQNLIDQAEANCMKKRHCRSKCKCYQHQRQLDISPTKIEIIVKQETDGGETIKPRVVDLKPTQPPAIHQLNDTESQNRQFNQNETYLNHQQYLCTNPNHIRFQRPLACRMSNGKKFWRKILNECRKEEKKRRSTGKEEKILDELETIKKQLIHMKIKFMHKRSKKIENWLWDQNNSNINVILTENEQPITTGSMADTLEEERHNNIKEK</sequence>
<gene>
    <name evidence="2" type="ORF">DGYR_LOCUS10890</name>
</gene>
<protein>
    <submittedName>
        <fullName evidence="2">Uncharacterized protein</fullName>
    </submittedName>
</protein>
<dbReference type="AlphaFoldDB" id="A0A7I8W3Q8"/>
<name>A0A7I8W3Q8_9ANNE</name>
<feature type="compositionally biased region" description="Basic and acidic residues" evidence="1">
    <location>
        <begin position="764"/>
        <end position="773"/>
    </location>
</feature>
<accession>A0A7I8W3Q8</accession>
<feature type="region of interest" description="Disordered" evidence="1">
    <location>
        <begin position="755"/>
        <end position="778"/>
    </location>
</feature>
<evidence type="ECO:0000313" key="3">
    <source>
        <dbReference type="Proteomes" id="UP000549394"/>
    </source>
</evidence>
<evidence type="ECO:0000256" key="1">
    <source>
        <dbReference type="SAM" id="MobiDB-lite"/>
    </source>
</evidence>